<evidence type="ECO:0000313" key="2">
    <source>
        <dbReference type="Proteomes" id="UP000005950"/>
    </source>
</evidence>
<comment type="caution">
    <text evidence="1">The sequence shown here is derived from an EMBL/GenBank/DDBJ whole genome shotgun (WGS) entry which is preliminary data.</text>
</comment>
<gene>
    <name evidence="1" type="ORF">HOLDEFILI_01873</name>
</gene>
<name>B9Y7S8_9FIRM</name>
<reference evidence="1 2" key="1">
    <citation type="submission" date="2008-12" db="EMBL/GenBank/DDBJ databases">
        <authorList>
            <person name="Fulton L."/>
            <person name="Clifton S."/>
            <person name="Fulton B."/>
            <person name="Xu J."/>
            <person name="Minx P."/>
            <person name="Pepin K.H."/>
            <person name="Johnson M."/>
            <person name="Bhonagiri V."/>
            <person name="Nash W.E."/>
            <person name="Mardis E.R."/>
            <person name="Wilson R.K."/>
        </authorList>
    </citation>
    <scope>NUCLEOTIDE SEQUENCE [LARGE SCALE GENOMIC DNA]</scope>
    <source>
        <strain evidence="1 2">DSM 12042</strain>
    </source>
</reference>
<protein>
    <submittedName>
        <fullName evidence="1">Uncharacterized protein</fullName>
    </submittedName>
</protein>
<organism evidence="1 2">
    <name type="scientific">Holdemania filiformis DSM 12042</name>
    <dbReference type="NCBI Taxonomy" id="545696"/>
    <lineage>
        <taxon>Bacteria</taxon>
        <taxon>Bacillati</taxon>
        <taxon>Bacillota</taxon>
        <taxon>Erysipelotrichia</taxon>
        <taxon>Erysipelotrichales</taxon>
        <taxon>Erysipelotrichaceae</taxon>
        <taxon>Holdemania</taxon>
    </lineage>
</organism>
<sequence length="54" mass="6390">MNRERTSGFSFRQSRLSVIKKKRIILSRSAFSMRKIPGIHLRNLRRFIQCPSSP</sequence>
<evidence type="ECO:0000313" key="1">
    <source>
        <dbReference type="EMBL" id="EEF67975.1"/>
    </source>
</evidence>
<dbReference type="HOGENOM" id="CLU_3044168_0_0_9"/>
<dbReference type="EMBL" id="ACCF01000104">
    <property type="protein sequence ID" value="EEF67975.1"/>
    <property type="molecule type" value="Genomic_DNA"/>
</dbReference>
<accession>B9Y7S8</accession>
<proteinExistence type="predicted"/>
<dbReference type="AlphaFoldDB" id="B9Y7S8"/>
<reference evidence="1 2" key="2">
    <citation type="submission" date="2009-02" db="EMBL/GenBank/DDBJ databases">
        <title>Draft genome sequence of Holdemania filiformis DSM 12042.</title>
        <authorList>
            <person name="Sudarsanam P."/>
            <person name="Ley R."/>
            <person name="Guruge J."/>
            <person name="Turnbaugh P.J."/>
            <person name="Mahowald M."/>
            <person name="Liep D."/>
            <person name="Gordon J."/>
        </authorList>
    </citation>
    <scope>NUCLEOTIDE SEQUENCE [LARGE SCALE GENOMIC DNA]</scope>
    <source>
        <strain evidence="1 2">DSM 12042</strain>
    </source>
</reference>
<dbReference type="Proteomes" id="UP000005950">
    <property type="component" value="Unassembled WGS sequence"/>
</dbReference>